<dbReference type="NCBIfam" id="TIGR00188">
    <property type="entry name" value="rnpA"/>
    <property type="match status" value="1"/>
</dbReference>
<sequence>MPPSWGQIFFNIYFIMDKSFGKKEKLKSKTLITQLFEEGKGISVYPLKLIYLSVENKEVPIKTGVTVAKRNFKSAVDRNMIKRLLRESYRLNKALVFNNTDANFAFLFLYLGKDMPTFEQLDHKMKLVLNKFKLQIDEKNSK</sequence>
<dbReference type="Gene3D" id="3.30.230.10">
    <property type="match status" value="1"/>
</dbReference>
<evidence type="ECO:0000256" key="4">
    <source>
        <dbReference type="ARBA" id="ARBA00022801"/>
    </source>
</evidence>
<dbReference type="GO" id="GO:0000049">
    <property type="term" value="F:tRNA binding"/>
    <property type="evidence" value="ECO:0007669"/>
    <property type="project" value="InterPro"/>
</dbReference>
<dbReference type="PANTHER" id="PTHR33992:SF1">
    <property type="entry name" value="RIBONUCLEASE P PROTEIN COMPONENT"/>
    <property type="match status" value="1"/>
</dbReference>
<keyword evidence="5" id="KW-0694">RNA-binding</keyword>
<comment type="caution">
    <text evidence="6">The sequence shown here is derived from an EMBL/GenBank/DDBJ whole genome shotgun (WGS) entry which is preliminary data.</text>
</comment>
<evidence type="ECO:0000313" key="6">
    <source>
        <dbReference type="EMBL" id="KKO04992.1"/>
    </source>
</evidence>
<dbReference type="InterPro" id="IPR000100">
    <property type="entry name" value="RNase_P"/>
</dbReference>
<dbReference type="HAMAP" id="MF_00227">
    <property type="entry name" value="RNase_P"/>
    <property type="match status" value="1"/>
</dbReference>
<dbReference type="PANTHER" id="PTHR33992">
    <property type="entry name" value="RIBONUCLEASE P PROTEIN COMPONENT"/>
    <property type="match status" value="1"/>
</dbReference>
<evidence type="ECO:0000256" key="1">
    <source>
        <dbReference type="ARBA" id="ARBA00022694"/>
    </source>
</evidence>
<evidence type="ECO:0000256" key="2">
    <source>
        <dbReference type="ARBA" id="ARBA00022722"/>
    </source>
</evidence>
<name>A0A0F9XZV4_9ZZZZ</name>
<evidence type="ECO:0000256" key="5">
    <source>
        <dbReference type="ARBA" id="ARBA00022884"/>
    </source>
</evidence>
<reference evidence="6" key="1">
    <citation type="journal article" date="2015" name="Nature">
        <title>Complex archaea that bridge the gap between prokaryotes and eukaryotes.</title>
        <authorList>
            <person name="Spang A."/>
            <person name="Saw J.H."/>
            <person name="Jorgensen S.L."/>
            <person name="Zaremba-Niedzwiedzka K."/>
            <person name="Martijn J."/>
            <person name="Lind A.E."/>
            <person name="van Eijk R."/>
            <person name="Schleper C."/>
            <person name="Guy L."/>
            <person name="Ettema T.J."/>
        </authorList>
    </citation>
    <scope>NUCLEOTIDE SEQUENCE</scope>
</reference>
<keyword evidence="2" id="KW-0540">Nuclease</keyword>
<gene>
    <name evidence="6" type="ORF">LCGC14_0078110</name>
</gene>
<keyword evidence="4" id="KW-0378">Hydrolase</keyword>
<keyword evidence="1" id="KW-0819">tRNA processing</keyword>
<accession>A0A0F9XZV4</accession>
<evidence type="ECO:0000256" key="3">
    <source>
        <dbReference type="ARBA" id="ARBA00022759"/>
    </source>
</evidence>
<keyword evidence="3" id="KW-0255">Endonuclease</keyword>
<dbReference type="EMBL" id="LAZR01000020">
    <property type="protein sequence ID" value="KKO04992.1"/>
    <property type="molecule type" value="Genomic_DNA"/>
</dbReference>
<proteinExistence type="inferred from homology"/>
<dbReference type="GO" id="GO:0042781">
    <property type="term" value="F:3'-tRNA processing endoribonuclease activity"/>
    <property type="evidence" value="ECO:0007669"/>
    <property type="project" value="TreeGrafter"/>
</dbReference>
<dbReference type="GO" id="GO:0004526">
    <property type="term" value="F:ribonuclease P activity"/>
    <property type="evidence" value="ECO:0007669"/>
    <property type="project" value="InterPro"/>
</dbReference>
<dbReference type="Pfam" id="PF00825">
    <property type="entry name" value="Ribonuclease_P"/>
    <property type="match status" value="1"/>
</dbReference>
<dbReference type="InterPro" id="IPR020568">
    <property type="entry name" value="Ribosomal_Su5_D2-typ_SF"/>
</dbReference>
<dbReference type="GO" id="GO:0030677">
    <property type="term" value="C:ribonuclease P complex"/>
    <property type="evidence" value="ECO:0007669"/>
    <property type="project" value="TreeGrafter"/>
</dbReference>
<dbReference type="SUPFAM" id="SSF54211">
    <property type="entry name" value="Ribosomal protein S5 domain 2-like"/>
    <property type="match status" value="1"/>
</dbReference>
<protein>
    <submittedName>
        <fullName evidence="6">Uncharacterized protein</fullName>
    </submittedName>
</protein>
<dbReference type="AlphaFoldDB" id="A0A0F9XZV4"/>
<dbReference type="InterPro" id="IPR014721">
    <property type="entry name" value="Ribsml_uS5_D2-typ_fold_subgr"/>
</dbReference>
<organism evidence="6">
    <name type="scientific">marine sediment metagenome</name>
    <dbReference type="NCBI Taxonomy" id="412755"/>
    <lineage>
        <taxon>unclassified sequences</taxon>
        <taxon>metagenomes</taxon>
        <taxon>ecological metagenomes</taxon>
    </lineage>
</organism>